<sequence>MLVSAAVQLAGVGSLVGGANAGAAASTTVIVVSAQDAGVDRRWRC</sequence>
<dbReference type="InterPro" id="IPR038332">
    <property type="entry name" value="PPE_sf"/>
</dbReference>
<dbReference type="SUPFAM" id="SSF140459">
    <property type="entry name" value="PE/PPE dimer-like"/>
    <property type="match status" value="1"/>
</dbReference>
<gene>
    <name evidence="1" type="ORF">F6B93_03895</name>
</gene>
<name>A0A975PW61_9MYCO</name>
<accession>A0A975PW61</accession>
<evidence type="ECO:0000313" key="2">
    <source>
        <dbReference type="Proteomes" id="UP000682202"/>
    </source>
</evidence>
<dbReference type="AlphaFoldDB" id="A0A975PW61"/>
<evidence type="ECO:0000313" key="1">
    <source>
        <dbReference type="EMBL" id="QUR66343.1"/>
    </source>
</evidence>
<keyword evidence="2" id="KW-1185">Reference proteome</keyword>
<dbReference type="Gene3D" id="1.10.287.850">
    <property type="entry name" value="HP0062-like domain"/>
    <property type="match status" value="1"/>
</dbReference>
<reference evidence="1" key="1">
    <citation type="submission" date="2019-12" db="EMBL/GenBank/DDBJ databases">
        <title>Mycobacterium spongiae sp. nov.</title>
        <authorList>
            <person name="Stinear T."/>
        </authorList>
    </citation>
    <scope>NUCLEOTIDE SEQUENCE</scope>
    <source>
        <strain evidence="1">FSD4b-SM</strain>
    </source>
</reference>
<protein>
    <recommendedName>
        <fullName evidence="3">PE family protein</fullName>
    </recommendedName>
</protein>
<dbReference type="RefSeq" id="WP_211697826.1">
    <property type="nucleotide sequence ID" value="NZ_CP046600.1"/>
</dbReference>
<dbReference type="KEGG" id="mspg:F6B93_03895"/>
<evidence type="ECO:0008006" key="3">
    <source>
        <dbReference type="Google" id="ProtNLM"/>
    </source>
</evidence>
<organism evidence="1 2">
    <name type="scientific">Mycobacterium spongiae</name>
    <dbReference type="NCBI Taxonomy" id="886343"/>
    <lineage>
        <taxon>Bacteria</taxon>
        <taxon>Bacillati</taxon>
        <taxon>Actinomycetota</taxon>
        <taxon>Actinomycetes</taxon>
        <taxon>Mycobacteriales</taxon>
        <taxon>Mycobacteriaceae</taxon>
        <taxon>Mycobacterium</taxon>
    </lineage>
</organism>
<dbReference type="Proteomes" id="UP000682202">
    <property type="component" value="Chromosome"/>
</dbReference>
<proteinExistence type="predicted"/>
<dbReference type="EMBL" id="CP046600">
    <property type="protein sequence ID" value="QUR66343.1"/>
    <property type="molecule type" value="Genomic_DNA"/>
</dbReference>